<feature type="chain" id="PRO_5045158030" description="DUF5683 domain-containing protein" evidence="1">
    <location>
        <begin position="27"/>
        <end position="243"/>
    </location>
</feature>
<comment type="caution">
    <text evidence="3">The sequence shown here is derived from an EMBL/GenBank/DDBJ whole genome shotgun (WGS) entry which is preliminary data.</text>
</comment>
<evidence type="ECO:0000259" key="2">
    <source>
        <dbReference type="Pfam" id="PF18935"/>
    </source>
</evidence>
<name>A0ABQ1ZTU2_9BACT</name>
<feature type="signal peptide" evidence="1">
    <location>
        <begin position="1"/>
        <end position="26"/>
    </location>
</feature>
<sequence length="243" mass="26626">MKKSFTSFLALLIFGGLLLASATSRAQVVGPPPEPTVVVSDTTETRVVVVTPEARRLKEAADSAKRTEHMFRAFGYKGIRLTRPGKAALLAALLPGAGQIYNRRYWKLPLVYGALGGVLYGEYFYQSRYREFADAVNAVEVDPSNLQNVNDLGLVRANAAKVPSLDGLRSGVVFYRGNRDIFYLYIGLAYSLQIVDALVDAHLRDFDVSDDLTFHWEPILMSVPGQAAALPTAPGLSFALRVK</sequence>
<reference evidence="4" key="1">
    <citation type="journal article" date="2019" name="Int. J. Syst. Evol. Microbiol.">
        <title>The Global Catalogue of Microorganisms (GCM) 10K type strain sequencing project: providing services to taxonomists for standard genome sequencing and annotation.</title>
        <authorList>
            <consortium name="The Broad Institute Genomics Platform"/>
            <consortium name="The Broad Institute Genome Sequencing Center for Infectious Disease"/>
            <person name="Wu L."/>
            <person name="Ma J."/>
        </authorList>
    </citation>
    <scope>NUCLEOTIDE SEQUENCE [LARGE SCALE GENOMIC DNA]</scope>
    <source>
        <strain evidence="4">CGMCC 1.14966</strain>
    </source>
</reference>
<dbReference type="RefSeq" id="WP_188560035.1">
    <property type="nucleotide sequence ID" value="NZ_BMGY01000001.1"/>
</dbReference>
<protein>
    <recommendedName>
        <fullName evidence="2">DUF5683 domain-containing protein</fullName>
    </recommendedName>
</protein>
<keyword evidence="1" id="KW-0732">Signal</keyword>
<dbReference type="Proteomes" id="UP000637774">
    <property type="component" value="Unassembled WGS sequence"/>
</dbReference>
<accession>A0ABQ1ZTU2</accession>
<feature type="domain" description="DUF5683" evidence="2">
    <location>
        <begin position="82"/>
        <end position="240"/>
    </location>
</feature>
<dbReference type="EMBL" id="BMGY01000001">
    <property type="protein sequence ID" value="GGH78524.1"/>
    <property type="molecule type" value="Genomic_DNA"/>
</dbReference>
<evidence type="ECO:0000256" key="1">
    <source>
        <dbReference type="SAM" id="SignalP"/>
    </source>
</evidence>
<proteinExistence type="predicted"/>
<organism evidence="3 4">
    <name type="scientific">Hymenobacter frigidus</name>
    <dbReference type="NCBI Taxonomy" id="1524095"/>
    <lineage>
        <taxon>Bacteria</taxon>
        <taxon>Pseudomonadati</taxon>
        <taxon>Bacteroidota</taxon>
        <taxon>Cytophagia</taxon>
        <taxon>Cytophagales</taxon>
        <taxon>Hymenobacteraceae</taxon>
        <taxon>Hymenobacter</taxon>
    </lineage>
</organism>
<keyword evidence="4" id="KW-1185">Reference proteome</keyword>
<evidence type="ECO:0000313" key="4">
    <source>
        <dbReference type="Proteomes" id="UP000637774"/>
    </source>
</evidence>
<gene>
    <name evidence="3" type="ORF">GCM10011495_00870</name>
</gene>
<dbReference type="Pfam" id="PF18935">
    <property type="entry name" value="DUF5683"/>
    <property type="match status" value="1"/>
</dbReference>
<dbReference type="InterPro" id="IPR043738">
    <property type="entry name" value="DUF5683"/>
</dbReference>
<evidence type="ECO:0000313" key="3">
    <source>
        <dbReference type="EMBL" id="GGH78524.1"/>
    </source>
</evidence>